<keyword evidence="8" id="KW-0961">Cell wall biogenesis/degradation</keyword>
<accession>A0ABM0PS53</accession>
<dbReference type="InterPro" id="IPR006459">
    <property type="entry name" value="CASP/CASPL"/>
</dbReference>
<evidence type="ECO:0000256" key="5">
    <source>
        <dbReference type="ARBA" id="ARBA00022692"/>
    </source>
</evidence>
<keyword evidence="4 10" id="KW-1003">Cell membrane</keyword>
<dbReference type="PANTHER" id="PTHR36488">
    <property type="entry name" value="CASP-LIKE PROTEIN 1U1"/>
    <property type="match status" value="1"/>
</dbReference>
<dbReference type="Proteomes" id="UP000694861">
    <property type="component" value="Unplaced"/>
</dbReference>
<evidence type="ECO:0000313" key="12">
    <source>
        <dbReference type="Proteomes" id="UP000694861"/>
    </source>
</evidence>
<evidence type="ECO:0000256" key="8">
    <source>
        <dbReference type="ARBA" id="ARBA00023316"/>
    </source>
</evidence>
<evidence type="ECO:0000256" key="7">
    <source>
        <dbReference type="ARBA" id="ARBA00023136"/>
    </source>
</evidence>
<feature type="transmembrane region" description="Helical" evidence="10">
    <location>
        <begin position="186"/>
        <end position="208"/>
    </location>
</feature>
<keyword evidence="7 10" id="KW-0472">Membrane</keyword>
<feature type="transmembrane region" description="Helical" evidence="10">
    <location>
        <begin position="98"/>
        <end position="121"/>
    </location>
</feature>
<dbReference type="PANTHER" id="PTHR36488:SF11">
    <property type="entry name" value="CASP-LIKE PROTEIN"/>
    <property type="match status" value="1"/>
</dbReference>
<evidence type="ECO:0000256" key="3">
    <source>
        <dbReference type="ARBA" id="ARBA00011489"/>
    </source>
</evidence>
<evidence type="ECO:0000256" key="4">
    <source>
        <dbReference type="ARBA" id="ARBA00022475"/>
    </source>
</evidence>
<protein>
    <recommendedName>
        <fullName evidence="10">CASP-like protein</fullName>
    </recommendedName>
</protein>
<keyword evidence="12" id="KW-1185">Reference proteome</keyword>
<evidence type="ECO:0000256" key="9">
    <source>
        <dbReference type="ARBA" id="ARBA00025302"/>
    </source>
</evidence>
<feature type="domain" description="Casparian strip membrane protein" evidence="11">
    <location>
        <begin position="48"/>
        <end position="195"/>
    </location>
</feature>
<reference evidence="12" key="1">
    <citation type="journal article" date="2012" name="Nat. Commun.">
        <title>The genome of Prunus mume.</title>
        <authorList>
            <person name="Zhang Q."/>
            <person name="Chen W."/>
            <person name="Sun L."/>
            <person name="Zhao F."/>
            <person name="Huang B."/>
            <person name="Yang W."/>
            <person name="Tao Y."/>
            <person name="Wang J."/>
            <person name="Yuan Z."/>
            <person name="Fan G."/>
            <person name="Xing Z."/>
            <person name="Han C."/>
            <person name="Pan H."/>
            <person name="Zhong X."/>
            <person name="Shi W."/>
            <person name="Liang X."/>
            <person name="Du D."/>
            <person name="Sun F."/>
            <person name="Xu Z."/>
            <person name="Hao R."/>
            <person name="Lv T."/>
            <person name="Lv Y."/>
            <person name="Zheng Z."/>
            <person name="Sun M."/>
            <person name="Luo L."/>
            <person name="Cai M."/>
            <person name="Gao Y."/>
            <person name="Wang J."/>
            <person name="Yin Y."/>
            <person name="Xu X."/>
            <person name="Cheng T."/>
            <person name="Wang J."/>
        </authorList>
    </citation>
    <scope>NUCLEOTIDE SEQUENCE [LARGE SCALE GENOMIC DNA]</scope>
</reference>
<evidence type="ECO:0000256" key="6">
    <source>
        <dbReference type="ARBA" id="ARBA00022989"/>
    </source>
</evidence>
<comment type="subcellular location">
    <subcellularLocation>
        <location evidence="1 10">Cell membrane</location>
        <topology evidence="1 10">Multi-pass membrane protein</topology>
    </subcellularLocation>
</comment>
<proteinExistence type="inferred from homology"/>
<name>A0ABM0PS53_PRUMU</name>
<keyword evidence="5 10" id="KW-0812">Transmembrane</keyword>
<dbReference type="NCBIfam" id="TIGR01569">
    <property type="entry name" value="A_tha_TIGR01569"/>
    <property type="match status" value="1"/>
</dbReference>
<dbReference type="InterPro" id="IPR006702">
    <property type="entry name" value="CASP_dom"/>
</dbReference>
<comment type="subunit">
    <text evidence="3 10">Homodimer and heterodimers.</text>
</comment>
<gene>
    <name evidence="13" type="primary">LOC103341878</name>
</gene>
<evidence type="ECO:0000259" key="11">
    <source>
        <dbReference type="Pfam" id="PF04535"/>
    </source>
</evidence>
<evidence type="ECO:0000256" key="2">
    <source>
        <dbReference type="ARBA" id="ARBA00007651"/>
    </source>
</evidence>
<feature type="transmembrane region" description="Helical" evidence="10">
    <location>
        <begin position="133"/>
        <end position="160"/>
    </location>
</feature>
<comment type="function">
    <text evidence="9">Regulates membrane-cell wall junctions and localized cell wall deposition. Required for establishment of the Casparian strip membrane domain (CSD) and the subsequent formation of Casparian strips, a cell wall modification of the root endodermis that determines an apoplastic barrier between the intraorganismal apoplasm and the extraorganismal apoplasm and prevents lateral diffusion.</text>
</comment>
<evidence type="ECO:0000256" key="10">
    <source>
        <dbReference type="RuleBase" id="RU361233"/>
    </source>
</evidence>
<organism evidence="12 13">
    <name type="scientific">Prunus mume</name>
    <name type="common">Japanese apricot</name>
    <name type="synonym">Armeniaca mume</name>
    <dbReference type="NCBI Taxonomy" id="102107"/>
    <lineage>
        <taxon>Eukaryota</taxon>
        <taxon>Viridiplantae</taxon>
        <taxon>Streptophyta</taxon>
        <taxon>Embryophyta</taxon>
        <taxon>Tracheophyta</taxon>
        <taxon>Spermatophyta</taxon>
        <taxon>Magnoliopsida</taxon>
        <taxon>eudicotyledons</taxon>
        <taxon>Gunneridae</taxon>
        <taxon>Pentapetalae</taxon>
        <taxon>rosids</taxon>
        <taxon>fabids</taxon>
        <taxon>Rosales</taxon>
        <taxon>Rosaceae</taxon>
        <taxon>Amygdaloideae</taxon>
        <taxon>Amygdaleae</taxon>
        <taxon>Prunus</taxon>
    </lineage>
</organism>
<feature type="transmembrane region" description="Helical" evidence="10">
    <location>
        <begin position="50"/>
        <end position="72"/>
    </location>
</feature>
<evidence type="ECO:0000313" key="13">
    <source>
        <dbReference type="RefSeq" id="XP_008243654.1"/>
    </source>
</evidence>
<sequence>MACPRHMLLLLSSAIDVPHHEASGGGASKGKGAILTVPARQEKGGMRRGMAIIDLVLRIGAVVAALAAAATMGTSDQNLPFFTQFFQFEASYDDMPSFQFFLIAMSLVAGYLVLSVPFSIVSIVRPHASGIRLLLLILDVVALTLATSAAGAATAIVYLAHNGNSSSNWLAICNQFGDFCQTVSGAVVASFVTVVTFMFLILLSAVALRKH</sequence>
<dbReference type="GeneID" id="103341878"/>
<dbReference type="InterPro" id="IPR044173">
    <property type="entry name" value="CASPL"/>
</dbReference>
<evidence type="ECO:0000256" key="1">
    <source>
        <dbReference type="ARBA" id="ARBA00004651"/>
    </source>
</evidence>
<keyword evidence="6 10" id="KW-1133">Transmembrane helix</keyword>
<dbReference type="RefSeq" id="XP_008243654.1">
    <property type="nucleotide sequence ID" value="XM_008245432.1"/>
</dbReference>
<comment type="similarity">
    <text evidence="2 10">Belongs to the Casparian strip membrane proteins (CASP) family.</text>
</comment>
<reference evidence="13" key="2">
    <citation type="submission" date="2025-08" db="UniProtKB">
        <authorList>
            <consortium name="RefSeq"/>
        </authorList>
    </citation>
    <scope>IDENTIFICATION</scope>
</reference>
<dbReference type="Pfam" id="PF04535">
    <property type="entry name" value="CASP_dom"/>
    <property type="match status" value="1"/>
</dbReference>